<keyword evidence="3" id="KW-1185">Reference proteome</keyword>
<dbReference type="GeneID" id="12984996"/>
<name>G4N2Q8_PYRO7</name>
<dbReference type="KEGG" id="mgr:MGG_16820"/>
<evidence type="ECO:0000313" key="2">
    <source>
        <dbReference type="EMBL" id="EHA52563.1"/>
    </source>
</evidence>
<dbReference type="AlphaFoldDB" id="G4N2Q8"/>
<feature type="compositionally biased region" description="Polar residues" evidence="1">
    <location>
        <begin position="1"/>
        <end position="23"/>
    </location>
</feature>
<feature type="region of interest" description="Disordered" evidence="1">
    <location>
        <begin position="1"/>
        <end position="26"/>
    </location>
</feature>
<proteinExistence type="predicted"/>
<dbReference type="HOGENOM" id="CLU_2961267_0_0_1"/>
<dbReference type="VEuPathDB" id="FungiDB:MGG_16820"/>
<reference evidence="2 3" key="1">
    <citation type="journal article" date="2005" name="Nature">
        <title>The genome sequence of the rice blast fungus Magnaporthe grisea.</title>
        <authorList>
            <person name="Dean R.A."/>
            <person name="Talbot N.J."/>
            <person name="Ebbole D.J."/>
            <person name="Farman M.L."/>
            <person name="Mitchell T.K."/>
            <person name="Orbach M.J."/>
            <person name="Thon M."/>
            <person name="Kulkarni R."/>
            <person name="Xu J.R."/>
            <person name="Pan H."/>
            <person name="Read N.D."/>
            <person name="Lee Y.H."/>
            <person name="Carbone I."/>
            <person name="Brown D."/>
            <person name="Oh Y.Y."/>
            <person name="Donofrio N."/>
            <person name="Jeong J.S."/>
            <person name="Soanes D.M."/>
            <person name="Djonovic S."/>
            <person name="Kolomiets E."/>
            <person name="Rehmeyer C."/>
            <person name="Li W."/>
            <person name="Harding M."/>
            <person name="Kim S."/>
            <person name="Lebrun M.H."/>
            <person name="Bohnert H."/>
            <person name="Coughlan S."/>
            <person name="Butler J."/>
            <person name="Calvo S."/>
            <person name="Ma L.J."/>
            <person name="Nicol R."/>
            <person name="Purcell S."/>
            <person name="Nusbaum C."/>
            <person name="Galagan J.E."/>
            <person name="Birren B.W."/>
        </authorList>
    </citation>
    <scope>NUCLEOTIDE SEQUENCE [LARGE SCALE GENOMIC DNA]</scope>
    <source>
        <strain evidence="3">70-15 / ATCC MYA-4617 / FGSC 8958</strain>
    </source>
</reference>
<gene>
    <name evidence="2" type="ORF">MGG_16820</name>
</gene>
<protein>
    <submittedName>
        <fullName evidence="2">Uncharacterized protein</fullName>
    </submittedName>
</protein>
<evidence type="ECO:0000313" key="3">
    <source>
        <dbReference type="Proteomes" id="UP000009058"/>
    </source>
</evidence>
<evidence type="ECO:0000256" key="1">
    <source>
        <dbReference type="SAM" id="MobiDB-lite"/>
    </source>
</evidence>
<dbReference type="RefSeq" id="XP_003712370.1">
    <property type="nucleotide sequence ID" value="XM_003712322.1"/>
</dbReference>
<organism evidence="2 3">
    <name type="scientific">Pyricularia oryzae (strain 70-15 / ATCC MYA-4617 / FGSC 8958)</name>
    <name type="common">Rice blast fungus</name>
    <name type="synonym">Magnaporthe oryzae</name>
    <dbReference type="NCBI Taxonomy" id="242507"/>
    <lineage>
        <taxon>Eukaryota</taxon>
        <taxon>Fungi</taxon>
        <taxon>Dikarya</taxon>
        <taxon>Ascomycota</taxon>
        <taxon>Pezizomycotina</taxon>
        <taxon>Sordariomycetes</taxon>
        <taxon>Sordariomycetidae</taxon>
        <taxon>Magnaporthales</taxon>
        <taxon>Pyriculariaceae</taxon>
        <taxon>Pyricularia</taxon>
    </lineage>
</organism>
<dbReference type="EMBL" id="CM001233">
    <property type="protein sequence ID" value="EHA52563.1"/>
    <property type="molecule type" value="Genomic_DNA"/>
</dbReference>
<dbReference type="Proteomes" id="UP000009058">
    <property type="component" value="Chromosome 3"/>
</dbReference>
<accession>G4N2Q8</accession>
<sequence>MQASDGPNHMTSSTKPPLNQFQASPGGKAARRLWALMSMHKQLWVPSFLAVLKAKESWN</sequence>
<dbReference type="InParanoid" id="G4N2Q8"/>
<reference key="2">
    <citation type="submission" date="2011-05" db="EMBL/GenBank/DDBJ databases">
        <title>The Genome Sequence of Magnaporthe oryzae 70-15.</title>
        <authorList>
            <consortium name="The Broad Institute Genome Sequencing Platform"/>
            <person name="Ma L.-J."/>
            <person name="Dead R."/>
            <person name="Young S.K."/>
            <person name="Zeng Q."/>
            <person name="Gargeya S."/>
            <person name="Fitzgerald M."/>
            <person name="Haas B."/>
            <person name="Abouelleil A."/>
            <person name="Alvarado L."/>
            <person name="Arachchi H.M."/>
            <person name="Berlin A."/>
            <person name="Brown A."/>
            <person name="Chapman S.B."/>
            <person name="Chen Z."/>
            <person name="Dunbar C."/>
            <person name="Freedman E."/>
            <person name="Gearin G."/>
            <person name="Gellesch M."/>
            <person name="Goldberg J."/>
            <person name="Griggs A."/>
            <person name="Gujja S."/>
            <person name="Heiman D."/>
            <person name="Howarth C."/>
            <person name="Larson L."/>
            <person name="Lui A."/>
            <person name="MacDonald P.J.P."/>
            <person name="Mehta T."/>
            <person name="Montmayeur A."/>
            <person name="Murphy C."/>
            <person name="Neiman D."/>
            <person name="Pearson M."/>
            <person name="Priest M."/>
            <person name="Roberts A."/>
            <person name="Saif S."/>
            <person name="Shea T."/>
            <person name="Shenoy N."/>
            <person name="Sisk P."/>
            <person name="Stolte C."/>
            <person name="Sykes S."/>
            <person name="Yandava C."/>
            <person name="Wortman J."/>
            <person name="Nusbaum C."/>
            <person name="Birren B."/>
        </authorList>
    </citation>
    <scope>NUCLEOTIDE SEQUENCE</scope>
    <source>
        <strain>70-15</strain>
    </source>
</reference>